<dbReference type="PRINTS" id="PR01806">
    <property type="entry name" value="VIRFACTRMVIN"/>
</dbReference>
<sequence length="749" mass="79239">MAKHFAPQTQAEPWPDEGTGAMPTAHAGAPVDPGETAMWVASLEASRRVQRTPAHRSSDVPQGAHFRPGPEADLEPADSTGVFMKAAAGAQNRRRARRTPGKAVHVSEEGRARLRDLAVEEAMAGVHAAVAVDVEGAEAVPPVTDGPGLSPQGLEEGSHDVAPGAPALTATEEWEAIAMEPDLAYGEPVDSIDVGEFHAPADLAEEPHAVVAEGGDEREAEASASSTDLENQVGRSSAAMSVLVLISRLTGFLRSWSQAYALGVTVVASCYTVANNLPSQLYDLVVGGMLVTAFLPVYMSVKRKAGRDAANRYTSNLVSLVSILMGAVTVLGIVFAYQVVLTQSVGATSEFDYGLATYLFRFFAVEVLLYALSSIFSGVLNAERDYLWSMAAPIFNNFICMASFFGYAFFLDSNPTLAVLLLAIGNPAGVLVQVLMLVPSLRRQGIKIRPYVDLHDPALKETLSIGVPSIAVTICTFVTVSVQSSCALQVTASGAAVIYYARLWFSLPYAILVVPITTTMFTELSELASRNDTAGFKRGIGSGSARILFFMAPFGLFLIVFAPELISMLNSGNFTAEETSMTAQYLCMLGLGLPFYGLCMYLQKICSAQRAMTFYAVANIVGSAIQVAVCVFCTPIWGLNMVGLSSSIYFVAVDVVTFLYLRRKIGALGLGAMAGSFVRSFAVGVAGAAVGGAILWACGTYLGLTATGLLTGLILCVLGGVPALLVTYGLALALKMPEARFLRSLLGRA</sequence>
<evidence type="ECO:0000313" key="10">
    <source>
        <dbReference type="EMBL" id="MDJ1130194.1"/>
    </source>
</evidence>
<organism evidence="10 11">
    <name type="scientific">Kribbibacterium absianum</name>
    <dbReference type="NCBI Taxonomy" id="3044210"/>
    <lineage>
        <taxon>Bacteria</taxon>
        <taxon>Bacillati</taxon>
        <taxon>Actinomycetota</taxon>
        <taxon>Coriobacteriia</taxon>
        <taxon>Coriobacteriales</taxon>
        <taxon>Kribbibacteriaceae</taxon>
        <taxon>Kribbibacterium</taxon>
    </lineage>
</organism>
<feature type="transmembrane region" description="Helical" evidence="9">
    <location>
        <begin position="681"/>
        <end position="704"/>
    </location>
</feature>
<feature type="region of interest" description="Disordered" evidence="8">
    <location>
        <begin position="1"/>
        <end position="34"/>
    </location>
</feature>
<evidence type="ECO:0000256" key="3">
    <source>
        <dbReference type="ARBA" id="ARBA00022692"/>
    </source>
</evidence>
<comment type="caution">
    <text evidence="10">The sequence shown here is derived from an EMBL/GenBank/DDBJ whole genome shotgun (WGS) entry which is preliminary data.</text>
</comment>
<dbReference type="PANTHER" id="PTHR47019:SF1">
    <property type="entry name" value="LIPID II FLIPPASE MURJ"/>
    <property type="match status" value="1"/>
</dbReference>
<feature type="transmembrane region" description="Helical" evidence="9">
    <location>
        <begin position="387"/>
        <end position="410"/>
    </location>
</feature>
<evidence type="ECO:0000256" key="6">
    <source>
        <dbReference type="ARBA" id="ARBA00022989"/>
    </source>
</evidence>
<feature type="region of interest" description="Disordered" evidence="8">
    <location>
        <begin position="46"/>
        <end position="77"/>
    </location>
</feature>
<dbReference type="EMBL" id="JASJEX010000004">
    <property type="protein sequence ID" value="MDJ1130194.1"/>
    <property type="molecule type" value="Genomic_DNA"/>
</dbReference>
<proteinExistence type="predicted"/>
<keyword evidence="3 9" id="KW-0812">Transmembrane</keyword>
<evidence type="ECO:0000256" key="5">
    <source>
        <dbReference type="ARBA" id="ARBA00022984"/>
    </source>
</evidence>
<dbReference type="RefSeq" id="WP_283713356.1">
    <property type="nucleotide sequence ID" value="NZ_JASJEW010000003.1"/>
</dbReference>
<keyword evidence="2" id="KW-1003">Cell membrane</keyword>
<gene>
    <name evidence="10" type="ORF">QJ043_08915</name>
</gene>
<keyword evidence="7 9" id="KW-0472">Membrane</keyword>
<feature type="transmembrane region" description="Helical" evidence="9">
    <location>
        <begin position="614"/>
        <end position="637"/>
    </location>
</feature>
<reference evidence="10" key="1">
    <citation type="submission" date="2023-05" db="EMBL/GenBank/DDBJ databases">
        <title>[olsenella] sp. nov., isolated from a pig farm feces dump.</title>
        <authorList>
            <person name="Chang Y.-H."/>
        </authorList>
    </citation>
    <scope>NUCLEOTIDE SEQUENCE</scope>
    <source>
        <strain evidence="10">YH-ols2217</strain>
    </source>
</reference>
<keyword evidence="11" id="KW-1185">Reference proteome</keyword>
<feature type="transmembrane region" description="Helical" evidence="9">
    <location>
        <begin position="313"/>
        <end position="338"/>
    </location>
</feature>
<accession>A0ABT6ZN13</accession>
<dbReference type="PANTHER" id="PTHR47019">
    <property type="entry name" value="LIPID II FLIPPASE MURJ"/>
    <property type="match status" value="1"/>
</dbReference>
<protein>
    <submittedName>
        <fullName evidence="10">Lipid II flippase MurJ</fullName>
    </submittedName>
</protein>
<dbReference type="InterPro" id="IPR004268">
    <property type="entry name" value="MurJ"/>
</dbReference>
<feature type="transmembrane region" description="Helical" evidence="9">
    <location>
        <begin position="543"/>
        <end position="562"/>
    </location>
</feature>
<feature type="transmembrane region" description="Helical" evidence="9">
    <location>
        <begin position="462"/>
        <end position="483"/>
    </location>
</feature>
<comment type="subcellular location">
    <subcellularLocation>
        <location evidence="1">Cell membrane</location>
        <topology evidence="1">Multi-pass membrane protein</topology>
    </subcellularLocation>
</comment>
<dbReference type="Pfam" id="PF03023">
    <property type="entry name" value="MurJ"/>
    <property type="match status" value="1"/>
</dbReference>
<feature type="transmembrane region" description="Helical" evidence="9">
    <location>
        <begin position="280"/>
        <end position="301"/>
    </location>
</feature>
<feature type="transmembrane region" description="Helical" evidence="9">
    <location>
        <begin position="643"/>
        <end position="661"/>
    </location>
</feature>
<name>A0ABT6ZN13_9ACTN</name>
<feature type="transmembrane region" description="Helical" evidence="9">
    <location>
        <begin position="582"/>
        <end position="602"/>
    </location>
</feature>
<keyword evidence="5" id="KW-0573">Peptidoglycan synthesis</keyword>
<feature type="transmembrane region" description="Helical" evidence="9">
    <location>
        <begin position="416"/>
        <end position="441"/>
    </location>
</feature>
<evidence type="ECO:0000313" key="11">
    <source>
        <dbReference type="Proteomes" id="UP001431693"/>
    </source>
</evidence>
<keyword evidence="6 9" id="KW-1133">Transmembrane helix</keyword>
<feature type="transmembrane region" description="Helical" evidence="9">
    <location>
        <begin position="503"/>
        <end position="522"/>
    </location>
</feature>
<feature type="transmembrane region" description="Helical" evidence="9">
    <location>
        <begin position="358"/>
        <end position="380"/>
    </location>
</feature>
<dbReference type="InterPro" id="IPR051050">
    <property type="entry name" value="Lipid_II_flippase_MurJ/MviN"/>
</dbReference>
<feature type="transmembrane region" description="Helical" evidence="9">
    <location>
        <begin position="256"/>
        <end position="274"/>
    </location>
</feature>
<evidence type="ECO:0000256" key="8">
    <source>
        <dbReference type="SAM" id="MobiDB-lite"/>
    </source>
</evidence>
<evidence type="ECO:0000256" key="1">
    <source>
        <dbReference type="ARBA" id="ARBA00004651"/>
    </source>
</evidence>
<evidence type="ECO:0000256" key="2">
    <source>
        <dbReference type="ARBA" id="ARBA00022475"/>
    </source>
</evidence>
<feature type="transmembrane region" description="Helical" evidence="9">
    <location>
        <begin position="710"/>
        <end position="734"/>
    </location>
</feature>
<evidence type="ECO:0000256" key="9">
    <source>
        <dbReference type="SAM" id="Phobius"/>
    </source>
</evidence>
<evidence type="ECO:0000256" key="7">
    <source>
        <dbReference type="ARBA" id="ARBA00023136"/>
    </source>
</evidence>
<keyword evidence="4" id="KW-0133">Cell shape</keyword>
<dbReference type="Proteomes" id="UP001431693">
    <property type="component" value="Unassembled WGS sequence"/>
</dbReference>
<evidence type="ECO:0000256" key="4">
    <source>
        <dbReference type="ARBA" id="ARBA00022960"/>
    </source>
</evidence>
<dbReference type="CDD" id="cd13123">
    <property type="entry name" value="MATE_MurJ_like"/>
    <property type="match status" value="1"/>
</dbReference>